<dbReference type="PROSITE" id="PS50005">
    <property type="entry name" value="TPR"/>
    <property type="match status" value="1"/>
</dbReference>
<keyword evidence="1" id="KW-0802">TPR repeat</keyword>
<reference evidence="2" key="2">
    <citation type="journal article" date="2012" name="PLoS ONE">
        <title>A Deeply Branching Thermophilic Bacterium with an Ancient Acetyl-CoA Pathway Dominates a Subsurface Ecosystem.</title>
        <authorList>
            <person name="Takami H."/>
            <person name="Noguchi H."/>
            <person name="Takaki Y."/>
            <person name="Uchiyama I."/>
            <person name="Toyoda A."/>
            <person name="Nishi S."/>
            <person name="Chee G.-J."/>
            <person name="Arai W."/>
            <person name="Nunoura T."/>
            <person name="Itoh T."/>
            <person name="Hattori M."/>
            <person name="Takai K."/>
        </authorList>
    </citation>
    <scope>NUCLEOTIDE SEQUENCE</scope>
</reference>
<dbReference type="Pfam" id="PF13432">
    <property type="entry name" value="TPR_16"/>
    <property type="match status" value="1"/>
</dbReference>
<dbReference type="AlphaFoldDB" id="H5SMR8"/>
<proteinExistence type="predicted"/>
<dbReference type="SMART" id="SM00028">
    <property type="entry name" value="TPR"/>
    <property type="match status" value="2"/>
</dbReference>
<dbReference type="Gene3D" id="1.25.40.10">
    <property type="entry name" value="Tetratricopeptide repeat domain"/>
    <property type="match status" value="1"/>
</dbReference>
<protein>
    <submittedName>
        <fullName evidence="2">Tetratricopeptide repeat domain protein</fullName>
    </submittedName>
</protein>
<dbReference type="InterPro" id="IPR011990">
    <property type="entry name" value="TPR-like_helical_dom_sf"/>
</dbReference>
<organism evidence="2">
    <name type="scientific">uncultured Bacteroidota bacterium</name>
    <dbReference type="NCBI Taxonomy" id="152509"/>
    <lineage>
        <taxon>Bacteria</taxon>
        <taxon>Pseudomonadati</taxon>
        <taxon>Bacteroidota</taxon>
        <taxon>environmental samples</taxon>
    </lineage>
</organism>
<dbReference type="InterPro" id="IPR019734">
    <property type="entry name" value="TPR_rpt"/>
</dbReference>
<name>H5SMR8_9BACT</name>
<dbReference type="EMBL" id="AP011776">
    <property type="protein sequence ID" value="BAL57454.1"/>
    <property type="molecule type" value="Genomic_DNA"/>
</dbReference>
<accession>H5SMR8</accession>
<gene>
    <name evidence="2" type="ORF">HGMM_F50F04C17</name>
</gene>
<evidence type="ECO:0000313" key="2">
    <source>
        <dbReference type="EMBL" id="BAL57454.1"/>
    </source>
</evidence>
<feature type="repeat" description="TPR" evidence="1">
    <location>
        <begin position="15"/>
        <end position="48"/>
    </location>
</feature>
<sequence>MRELQQRVEAFPEDPFWPHALGLELMSQERWEEAEAAFREALRRDPRHHPTHYQLGILYEKLGREAEAIAILREGMHLAEDARDLALLRDFRSKLVLYLGLDES</sequence>
<dbReference type="SUPFAM" id="SSF48452">
    <property type="entry name" value="TPR-like"/>
    <property type="match status" value="1"/>
</dbReference>
<evidence type="ECO:0000256" key="1">
    <source>
        <dbReference type="PROSITE-ProRule" id="PRU00339"/>
    </source>
</evidence>
<reference evidence="2" key="1">
    <citation type="journal article" date="2005" name="Environ. Microbiol.">
        <title>Genetic and functional properties of uncultivated thermophilic crenarchaeotes from a subsurface gold mine as revealed by analysis of genome fragments.</title>
        <authorList>
            <person name="Nunoura T."/>
            <person name="Hirayama H."/>
            <person name="Takami H."/>
            <person name="Oida H."/>
            <person name="Nishi S."/>
            <person name="Shimamura S."/>
            <person name="Suzuki Y."/>
            <person name="Inagaki F."/>
            <person name="Takai K."/>
            <person name="Nealson K.H."/>
            <person name="Horikoshi K."/>
        </authorList>
    </citation>
    <scope>NUCLEOTIDE SEQUENCE</scope>
</reference>